<keyword evidence="2" id="KW-0324">Glycolysis</keyword>
<name>A0ABD6E456_9BILA</name>
<dbReference type="GO" id="GO:0006096">
    <property type="term" value="P:glycolytic process"/>
    <property type="evidence" value="ECO:0007669"/>
    <property type="project" value="UniProtKB-KW"/>
</dbReference>
<dbReference type="GO" id="GO:0005524">
    <property type="term" value="F:ATP binding"/>
    <property type="evidence" value="ECO:0007669"/>
    <property type="project" value="UniProtKB-UniRule"/>
</dbReference>
<dbReference type="Proteomes" id="UP001608902">
    <property type="component" value="Unassembled WGS sequence"/>
</dbReference>
<dbReference type="InterPro" id="IPR001312">
    <property type="entry name" value="Hexokinase"/>
</dbReference>
<dbReference type="PRINTS" id="PR00475">
    <property type="entry name" value="HEXOKINASE"/>
</dbReference>
<comment type="pathway">
    <text evidence="1">Carbohydrate degradation; glycolysis; D-glyceraldehyde 3-phosphate and glycerone phosphate from D-glucose: step 1/4.</text>
</comment>
<dbReference type="GO" id="GO:0004396">
    <property type="term" value="F:hexokinase activity"/>
    <property type="evidence" value="ECO:0007669"/>
    <property type="project" value="UniProtKB-UniRule"/>
</dbReference>
<dbReference type="Pfam" id="PF03727">
    <property type="entry name" value="Hexokinase_2"/>
    <property type="match status" value="1"/>
</dbReference>
<dbReference type="SUPFAM" id="SSF53067">
    <property type="entry name" value="Actin-like ATPase domain"/>
    <property type="match status" value="1"/>
</dbReference>
<dbReference type="PANTHER" id="PTHR19443:SF32">
    <property type="entry name" value="PHOSPHOTRANSFERASE"/>
    <property type="match status" value="1"/>
</dbReference>
<evidence type="ECO:0000256" key="1">
    <source>
        <dbReference type="ARBA" id="ARBA00004888"/>
    </source>
</evidence>
<comment type="similarity">
    <text evidence="2">Belongs to the hexokinase family.</text>
</comment>
<evidence type="ECO:0000313" key="5">
    <source>
        <dbReference type="Proteomes" id="UP001608902"/>
    </source>
</evidence>
<evidence type="ECO:0000259" key="3">
    <source>
        <dbReference type="Pfam" id="PF03727"/>
    </source>
</evidence>
<keyword evidence="2" id="KW-0067">ATP-binding</keyword>
<feature type="domain" description="Hexokinase C-terminal" evidence="3">
    <location>
        <begin position="1"/>
        <end position="202"/>
    </location>
</feature>
<keyword evidence="2" id="KW-0808">Transferase</keyword>
<sequence>MVVVTEWEEFGARGELDEVLTQFDHEIDEVSVHRGKQMIDKLTGALYLGELVRRVLAQLVLDGLLFRGKPCEKLDEPESFPAKYISEILTEEEGSYLICRRICDELEVPSHCVIDYEIMREICHVVSKRSAAIVASAIAALLRHMKQREIKIGVGGALIQFHPTYHNMLQLKLNELAPHDVKWELVPADEGSAKGAAIVAAVAEKLKL</sequence>
<dbReference type="AlphaFoldDB" id="A0ABD6E456"/>
<dbReference type="InterPro" id="IPR022673">
    <property type="entry name" value="Hexokinase_C"/>
</dbReference>
<evidence type="ECO:0000313" key="4">
    <source>
        <dbReference type="EMBL" id="MFH4974136.1"/>
    </source>
</evidence>
<dbReference type="EMBL" id="JBGFUD010000268">
    <property type="protein sequence ID" value="MFH4974136.1"/>
    <property type="molecule type" value="Genomic_DNA"/>
</dbReference>
<organism evidence="4 5">
    <name type="scientific">Gnathostoma spinigerum</name>
    <dbReference type="NCBI Taxonomy" id="75299"/>
    <lineage>
        <taxon>Eukaryota</taxon>
        <taxon>Metazoa</taxon>
        <taxon>Ecdysozoa</taxon>
        <taxon>Nematoda</taxon>
        <taxon>Chromadorea</taxon>
        <taxon>Rhabditida</taxon>
        <taxon>Spirurina</taxon>
        <taxon>Gnathostomatomorpha</taxon>
        <taxon>Gnathostomatoidea</taxon>
        <taxon>Gnathostomatidae</taxon>
        <taxon>Gnathostoma</taxon>
    </lineage>
</organism>
<dbReference type="EC" id="2.7.1.-" evidence="2"/>
<protein>
    <recommendedName>
        <fullName evidence="2">Phosphotransferase</fullName>
        <ecNumber evidence="2">2.7.1.-</ecNumber>
    </recommendedName>
</protein>
<dbReference type="PROSITE" id="PS51748">
    <property type="entry name" value="HEXOKINASE_2"/>
    <property type="match status" value="1"/>
</dbReference>
<accession>A0ABD6E456</accession>
<keyword evidence="2" id="KW-0418">Kinase</keyword>
<gene>
    <name evidence="4" type="ORF">AB6A40_000845</name>
</gene>
<dbReference type="Gene3D" id="3.40.367.20">
    <property type="match status" value="1"/>
</dbReference>
<evidence type="ECO:0000256" key="2">
    <source>
        <dbReference type="RuleBase" id="RU362007"/>
    </source>
</evidence>
<dbReference type="PANTHER" id="PTHR19443">
    <property type="entry name" value="HEXOKINASE"/>
    <property type="match status" value="1"/>
</dbReference>
<keyword evidence="2" id="KW-0547">Nucleotide-binding</keyword>
<proteinExistence type="inferred from homology"/>
<reference evidence="4 5" key="1">
    <citation type="submission" date="2024-08" db="EMBL/GenBank/DDBJ databases">
        <title>Gnathostoma spinigerum genome.</title>
        <authorList>
            <person name="Gonzalez-Bertolin B."/>
            <person name="Monzon S."/>
            <person name="Zaballos A."/>
            <person name="Jimenez P."/>
            <person name="Dekumyoy P."/>
            <person name="Varona S."/>
            <person name="Cuesta I."/>
            <person name="Sumanam S."/>
            <person name="Adisakwattana P."/>
            <person name="Gasser R.B."/>
            <person name="Hernandez-Gonzalez A."/>
            <person name="Young N.D."/>
            <person name="Perteguer M.J."/>
        </authorList>
    </citation>
    <scope>NUCLEOTIDE SEQUENCE [LARGE SCALE GENOMIC DNA]</scope>
    <source>
        <strain evidence="4">AL3</strain>
        <tissue evidence="4">Liver</tissue>
    </source>
</reference>
<dbReference type="InterPro" id="IPR043129">
    <property type="entry name" value="ATPase_NBD"/>
</dbReference>
<keyword evidence="5" id="KW-1185">Reference proteome</keyword>
<comment type="caution">
    <text evidence="4">The sequence shown here is derived from an EMBL/GenBank/DDBJ whole genome shotgun (WGS) entry which is preliminary data.</text>
</comment>